<evidence type="ECO:0000313" key="2">
    <source>
        <dbReference type="EMBL" id="KAJ3130555.1"/>
    </source>
</evidence>
<feature type="region of interest" description="Disordered" evidence="1">
    <location>
        <begin position="1"/>
        <end position="24"/>
    </location>
</feature>
<gene>
    <name evidence="2" type="ORF">HK100_008002</name>
</gene>
<accession>A0AAD5XJV3</accession>
<feature type="compositionally biased region" description="Polar residues" evidence="1">
    <location>
        <begin position="1"/>
        <end position="16"/>
    </location>
</feature>
<evidence type="ECO:0000256" key="1">
    <source>
        <dbReference type="SAM" id="MobiDB-lite"/>
    </source>
</evidence>
<proteinExistence type="predicted"/>
<organism evidence="2 3">
    <name type="scientific">Physocladia obscura</name>
    <dbReference type="NCBI Taxonomy" id="109957"/>
    <lineage>
        <taxon>Eukaryota</taxon>
        <taxon>Fungi</taxon>
        <taxon>Fungi incertae sedis</taxon>
        <taxon>Chytridiomycota</taxon>
        <taxon>Chytridiomycota incertae sedis</taxon>
        <taxon>Chytridiomycetes</taxon>
        <taxon>Chytridiales</taxon>
        <taxon>Chytriomycetaceae</taxon>
        <taxon>Physocladia</taxon>
    </lineage>
</organism>
<sequence>MPGSEPSTKHQLQNHNNIKRTSEKDVFSSPYFSAQSAKLHNGFLIAPFPQANATTIDALKKHPVPHKTTASKFTLFHSKESLAAVPPQLSAIASVNFATATATTVSTNTTEEFAIGNGTSPSQLPSAVLVRRRTIQDFAISRPTPPYNIGSSVKRRTTGASLTSLKGNKKNSLLSLFSPDPSASSSHKRVVNPGSLATVVSSVGASGRHIYITEITKSGKSVGDLLSLAADTSSSSLVPVLDCGLEDAIISGQVESNMTDFVADTNEAVPVAGNKIVVANDVEYRVSKQRESKVWTAFENLFHKKKNTGFFA</sequence>
<protein>
    <submittedName>
        <fullName evidence="2">Uncharacterized protein</fullName>
    </submittedName>
</protein>
<reference evidence="2" key="1">
    <citation type="submission" date="2020-05" db="EMBL/GenBank/DDBJ databases">
        <title>Phylogenomic resolution of chytrid fungi.</title>
        <authorList>
            <person name="Stajich J.E."/>
            <person name="Amses K."/>
            <person name="Simmons R."/>
            <person name="Seto K."/>
            <person name="Myers J."/>
            <person name="Bonds A."/>
            <person name="Quandt C.A."/>
            <person name="Barry K."/>
            <person name="Liu P."/>
            <person name="Grigoriev I."/>
            <person name="Longcore J.E."/>
            <person name="James T.Y."/>
        </authorList>
    </citation>
    <scope>NUCLEOTIDE SEQUENCE</scope>
    <source>
        <strain evidence="2">JEL0513</strain>
    </source>
</reference>
<dbReference type="EMBL" id="JADGJH010000383">
    <property type="protein sequence ID" value="KAJ3130555.1"/>
    <property type="molecule type" value="Genomic_DNA"/>
</dbReference>
<evidence type="ECO:0000313" key="3">
    <source>
        <dbReference type="Proteomes" id="UP001211907"/>
    </source>
</evidence>
<comment type="caution">
    <text evidence="2">The sequence shown here is derived from an EMBL/GenBank/DDBJ whole genome shotgun (WGS) entry which is preliminary data.</text>
</comment>
<dbReference type="AlphaFoldDB" id="A0AAD5XJV3"/>
<keyword evidence="3" id="KW-1185">Reference proteome</keyword>
<dbReference type="Proteomes" id="UP001211907">
    <property type="component" value="Unassembled WGS sequence"/>
</dbReference>
<name>A0AAD5XJV3_9FUNG</name>